<evidence type="ECO:0000256" key="2">
    <source>
        <dbReference type="ARBA" id="ARBA00010157"/>
    </source>
</evidence>
<feature type="non-terminal residue" evidence="9">
    <location>
        <position position="1"/>
    </location>
</feature>
<dbReference type="AlphaFoldDB" id="A0A0F9HSU6"/>
<dbReference type="PROSITE" id="PS50156">
    <property type="entry name" value="SSD"/>
    <property type="match status" value="1"/>
</dbReference>
<evidence type="ECO:0000256" key="6">
    <source>
        <dbReference type="ARBA" id="ARBA00023136"/>
    </source>
</evidence>
<gene>
    <name evidence="9" type="ORF">LCGC14_1668550</name>
</gene>
<keyword evidence="3" id="KW-1003">Cell membrane</keyword>
<reference evidence="9" key="1">
    <citation type="journal article" date="2015" name="Nature">
        <title>Complex archaea that bridge the gap between prokaryotes and eukaryotes.</title>
        <authorList>
            <person name="Spang A."/>
            <person name="Saw J.H."/>
            <person name="Jorgensen S.L."/>
            <person name="Zaremba-Niedzwiedzka K."/>
            <person name="Martijn J."/>
            <person name="Lind A.E."/>
            <person name="van Eijk R."/>
            <person name="Schleper C."/>
            <person name="Guy L."/>
            <person name="Ettema T.J."/>
        </authorList>
    </citation>
    <scope>NUCLEOTIDE SEQUENCE</scope>
</reference>
<feature type="domain" description="SSD" evidence="8">
    <location>
        <begin position="39"/>
        <end position="166"/>
    </location>
</feature>
<evidence type="ECO:0000256" key="7">
    <source>
        <dbReference type="SAM" id="Phobius"/>
    </source>
</evidence>
<comment type="caution">
    <text evidence="9">The sequence shown here is derived from an EMBL/GenBank/DDBJ whole genome shotgun (WGS) entry which is preliminary data.</text>
</comment>
<evidence type="ECO:0000256" key="5">
    <source>
        <dbReference type="ARBA" id="ARBA00022989"/>
    </source>
</evidence>
<feature type="transmembrane region" description="Helical" evidence="7">
    <location>
        <begin position="67"/>
        <end position="85"/>
    </location>
</feature>
<dbReference type="PANTHER" id="PTHR33406:SF6">
    <property type="entry name" value="MEMBRANE PROTEIN YDGH-RELATED"/>
    <property type="match status" value="1"/>
</dbReference>
<evidence type="ECO:0000313" key="9">
    <source>
        <dbReference type="EMBL" id="KKM18152.1"/>
    </source>
</evidence>
<evidence type="ECO:0000256" key="4">
    <source>
        <dbReference type="ARBA" id="ARBA00022692"/>
    </source>
</evidence>
<dbReference type="EMBL" id="LAZR01014282">
    <property type="protein sequence ID" value="KKM18152.1"/>
    <property type="molecule type" value="Genomic_DNA"/>
</dbReference>
<dbReference type="InterPro" id="IPR004869">
    <property type="entry name" value="MMPL_dom"/>
</dbReference>
<feature type="transmembrane region" description="Helical" evidence="7">
    <location>
        <begin position="41"/>
        <end position="61"/>
    </location>
</feature>
<evidence type="ECO:0000259" key="8">
    <source>
        <dbReference type="PROSITE" id="PS50156"/>
    </source>
</evidence>
<organism evidence="9">
    <name type="scientific">marine sediment metagenome</name>
    <dbReference type="NCBI Taxonomy" id="412755"/>
    <lineage>
        <taxon>unclassified sequences</taxon>
        <taxon>metagenomes</taxon>
        <taxon>ecological metagenomes</taxon>
    </lineage>
</organism>
<keyword evidence="6 7" id="KW-0472">Membrane</keyword>
<comment type="subcellular location">
    <subcellularLocation>
        <location evidence="1">Cell membrane</location>
        <topology evidence="1">Multi-pass membrane protein</topology>
    </subcellularLocation>
</comment>
<dbReference type="Pfam" id="PF03176">
    <property type="entry name" value="MMPL"/>
    <property type="match status" value="1"/>
</dbReference>
<feature type="transmembrane region" description="Helical" evidence="7">
    <location>
        <begin position="12"/>
        <end position="34"/>
    </location>
</feature>
<name>A0A0F9HSU6_9ZZZZ</name>
<accession>A0A0F9HSU6</accession>
<evidence type="ECO:0000256" key="3">
    <source>
        <dbReference type="ARBA" id="ARBA00022475"/>
    </source>
</evidence>
<comment type="similarity">
    <text evidence="2">Belongs to the resistance-nodulation-cell division (RND) (TC 2.A.6) family. MmpL subfamily.</text>
</comment>
<protein>
    <recommendedName>
        <fullName evidence="8">SSD domain-containing protein</fullName>
    </recommendedName>
</protein>
<evidence type="ECO:0000256" key="1">
    <source>
        <dbReference type="ARBA" id="ARBA00004651"/>
    </source>
</evidence>
<keyword evidence="5 7" id="KW-1133">Transmembrane helix</keyword>
<dbReference type="Gene3D" id="1.20.1640.10">
    <property type="entry name" value="Multidrug efflux transporter AcrB transmembrane domain"/>
    <property type="match status" value="1"/>
</dbReference>
<dbReference type="PANTHER" id="PTHR33406">
    <property type="entry name" value="MEMBRANE PROTEIN MJ1562-RELATED"/>
    <property type="match status" value="1"/>
</dbReference>
<dbReference type="InterPro" id="IPR000731">
    <property type="entry name" value="SSD"/>
</dbReference>
<keyword evidence="4 7" id="KW-0812">Transmembrane</keyword>
<proteinExistence type="inferred from homology"/>
<dbReference type="GO" id="GO:0005886">
    <property type="term" value="C:plasma membrane"/>
    <property type="evidence" value="ECO:0007669"/>
    <property type="project" value="UniProtKB-SubCell"/>
</dbReference>
<feature type="transmembrane region" description="Helical" evidence="7">
    <location>
        <begin position="139"/>
        <end position="165"/>
    </location>
</feature>
<feature type="transmembrane region" description="Helical" evidence="7">
    <location>
        <begin position="115"/>
        <end position="133"/>
    </location>
</feature>
<dbReference type="InterPro" id="IPR050545">
    <property type="entry name" value="Mycobact_MmpL"/>
</dbReference>
<dbReference type="SUPFAM" id="SSF82866">
    <property type="entry name" value="Multidrug efflux transporter AcrB transmembrane domain"/>
    <property type="match status" value="1"/>
</dbReference>
<sequence length="175" mass="19241">MVLYNNMLQSLFRSQIMTMGMVFLCIMGMFLVLFRSLSVSVIAILPNLLAAGVVLGVMGIAGIPLDMMTITIAAITVGIGVDHDIHYITRFKKEFAIDHDYIASMHRAHASIGRALFYTAVTIIVGFSILTLSNFIPSVYFGLLTALAMFSALLASMTLLPKLILVFKPFKQEMV</sequence>